<dbReference type="SUPFAM" id="SSF53850">
    <property type="entry name" value="Periplasmic binding protein-like II"/>
    <property type="match status" value="1"/>
</dbReference>
<accession>A0A562TKN3</accession>
<evidence type="ECO:0000259" key="2">
    <source>
        <dbReference type="SMART" id="SM00062"/>
    </source>
</evidence>
<dbReference type="Gene3D" id="3.40.190.10">
    <property type="entry name" value="Periplasmic binding protein-like II"/>
    <property type="match status" value="2"/>
</dbReference>
<dbReference type="RefSeq" id="WP_211360900.1">
    <property type="nucleotide sequence ID" value="NZ_VLLI01000023.1"/>
</dbReference>
<evidence type="ECO:0000313" key="4">
    <source>
        <dbReference type="Proteomes" id="UP000317010"/>
    </source>
</evidence>
<proteinExistence type="predicted"/>
<dbReference type="PANTHER" id="PTHR35936">
    <property type="entry name" value="MEMBRANE-BOUND LYTIC MUREIN TRANSGLYCOSYLASE F"/>
    <property type="match status" value="1"/>
</dbReference>
<dbReference type="Proteomes" id="UP000317010">
    <property type="component" value="Unassembled WGS sequence"/>
</dbReference>
<evidence type="ECO:0000313" key="3">
    <source>
        <dbReference type="EMBL" id="TWI93933.1"/>
    </source>
</evidence>
<dbReference type="EMBL" id="VLLI01000023">
    <property type="protein sequence ID" value="TWI93933.1"/>
    <property type="molecule type" value="Genomic_DNA"/>
</dbReference>
<keyword evidence="4" id="KW-1185">Reference proteome</keyword>
<evidence type="ECO:0000256" key="1">
    <source>
        <dbReference type="ARBA" id="ARBA00022729"/>
    </source>
</evidence>
<name>A0A562TKN3_9SPHI</name>
<organism evidence="3 4">
    <name type="scientific">Mucilaginibacter frigoritolerans</name>
    <dbReference type="NCBI Taxonomy" id="652788"/>
    <lineage>
        <taxon>Bacteria</taxon>
        <taxon>Pseudomonadati</taxon>
        <taxon>Bacteroidota</taxon>
        <taxon>Sphingobacteriia</taxon>
        <taxon>Sphingobacteriales</taxon>
        <taxon>Sphingobacteriaceae</taxon>
        <taxon>Mucilaginibacter</taxon>
    </lineage>
</organism>
<feature type="domain" description="Solute-binding protein family 3/N-terminal" evidence="2">
    <location>
        <begin position="27"/>
        <end position="252"/>
    </location>
</feature>
<dbReference type="InterPro" id="IPR001638">
    <property type="entry name" value="Solute-binding_3/MltF_N"/>
</dbReference>
<gene>
    <name evidence="3" type="ORF">JN11_04898</name>
</gene>
<dbReference type="PANTHER" id="PTHR35936:SF17">
    <property type="entry name" value="ARGININE-BINDING EXTRACELLULAR PROTEIN ARTP"/>
    <property type="match status" value="1"/>
</dbReference>
<dbReference type="Pfam" id="PF00497">
    <property type="entry name" value="SBP_bac_3"/>
    <property type="match status" value="1"/>
</dbReference>
<reference evidence="3 4" key="1">
    <citation type="submission" date="2019-07" db="EMBL/GenBank/DDBJ databases">
        <title>Genomic Encyclopedia of Archaeal and Bacterial Type Strains, Phase II (KMG-II): from individual species to whole genera.</title>
        <authorList>
            <person name="Goeker M."/>
        </authorList>
    </citation>
    <scope>NUCLEOTIDE SEQUENCE [LARGE SCALE GENOMIC DNA]</scope>
    <source>
        <strain evidence="3 4">ATCC BAA-1854</strain>
    </source>
</reference>
<comment type="caution">
    <text evidence="3">The sequence shown here is derived from an EMBL/GenBank/DDBJ whole genome shotgun (WGS) entry which is preliminary data.</text>
</comment>
<dbReference type="AlphaFoldDB" id="A0A562TKN3"/>
<protein>
    <submittedName>
        <fullName evidence="3">Polar amino acid transport system substrate-binding protein</fullName>
    </submittedName>
</protein>
<dbReference type="SMART" id="SM00062">
    <property type="entry name" value="PBPb"/>
    <property type="match status" value="1"/>
</dbReference>
<sequence length="267" mass="28793">METEISELGSSSISEHLSLTSWNKDLKVRIAYIEEPPFYWTDENHLVKGADIELAEVVLRAIGVTSIEYQLTRFEELLPGLQAARWDMNVPIFVTPERARNVAFSVPVWSLGDGFVVHYGNPKALTSYESVVMRGDALLGLIPGQVQFDAAKSAGVSDSQIVLFNSQPEAAAALLAGKIDAFAATAVGNHVTANVNPKLEAVSFKNSKDGKAPVGAFSFSKSNQGLLQAVNAQLHEYLGSADHRARMAKYGITQTEIDSVVAGKGTK</sequence>
<keyword evidence="1" id="KW-0732">Signal</keyword>